<keyword evidence="1" id="KW-1003">Cell membrane</keyword>
<keyword evidence="2" id="KW-0132">Cell division</keyword>
<keyword evidence="4 7" id="KW-1133">Transmembrane helix</keyword>
<evidence type="ECO:0000256" key="5">
    <source>
        <dbReference type="ARBA" id="ARBA00023306"/>
    </source>
</evidence>
<dbReference type="InterPro" id="IPR005548">
    <property type="entry name" value="Cell_div_FtsQ/DivIB_C"/>
</dbReference>
<reference evidence="10 11" key="1">
    <citation type="submission" date="2019-08" db="EMBL/GenBank/DDBJ databases">
        <authorList>
            <person name="Dong K."/>
        </authorList>
    </citation>
    <scope>NUCLEOTIDE SEQUENCE [LARGE SCALE GENOMIC DNA]</scope>
    <source>
        <strain evidence="10 11">M4-8</strain>
    </source>
</reference>
<evidence type="ECO:0000256" key="7">
    <source>
        <dbReference type="SAM" id="Phobius"/>
    </source>
</evidence>
<evidence type="ECO:0000313" key="11">
    <source>
        <dbReference type="Proteomes" id="UP000321196"/>
    </source>
</evidence>
<gene>
    <name evidence="10" type="ORF">FVP60_08875</name>
</gene>
<protein>
    <submittedName>
        <fullName evidence="10">FtsQ-type POTRA domain-containing protein</fullName>
    </submittedName>
</protein>
<name>A0A5C8HQM8_9MICO</name>
<evidence type="ECO:0000256" key="3">
    <source>
        <dbReference type="ARBA" id="ARBA00022692"/>
    </source>
</evidence>
<sequence length="364" mass="38140">MRRPDPLPQRPRVEAPVEPVIDPVEVIADEPVAIEDALSDEGELSVPEADAFSDFASVDEIDTAVITPLRRGRGEASGGASEDPIVAASQQAGSTDDGAPDADAEPDGATAVGWRDVWRAARAKRKALRREVRRFTGRARRRRLVWIVSLSALAAVIVGSFVVAYSPLFAVQKITIAGTTSLDPAAVTDALSDQIGTPLALVSDSAIKAALVTFPAVETYTVQARPPHELVVTIVERTPVGVVQTDAGYSLVDAAGVVLSTTPEPPAGYPAFEVAGGLGERTFLSAGMVMLSIPASIRTSVVKVTATTPADVTLTLAPTGTQIIWGNADDSQIKAATLEKAMLARPIDTVSVYDVSSPTAIVMR</sequence>
<evidence type="ECO:0000313" key="10">
    <source>
        <dbReference type="EMBL" id="TXK04763.1"/>
    </source>
</evidence>
<evidence type="ECO:0000256" key="2">
    <source>
        <dbReference type="ARBA" id="ARBA00022618"/>
    </source>
</evidence>
<keyword evidence="3 7" id="KW-0812">Transmembrane</keyword>
<dbReference type="InterPro" id="IPR013685">
    <property type="entry name" value="POTRA_FtsQ_type"/>
</dbReference>
<dbReference type="PANTHER" id="PTHR37820">
    <property type="entry name" value="CELL DIVISION PROTEIN DIVIB"/>
    <property type="match status" value="1"/>
</dbReference>
<evidence type="ECO:0000259" key="9">
    <source>
        <dbReference type="Pfam" id="PF08478"/>
    </source>
</evidence>
<keyword evidence="11" id="KW-1185">Reference proteome</keyword>
<dbReference type="Pfam" id="PF03799">
    <property type="entry name" value="FtsQ_DivIB_C"/>
    <property type="match status" value="1"/>
</dbReference>
<keyword evidence="7" id="KW-0472">Membrane</keyword>
<dbReference type="Proteomes" id="UP000321196">
    <property type="component" value="Unassembled WGS sequence"/>
</dbReference>
<comment type="caution">
    <text evidence="10">The sequence shown here is derived from an EMBL/GenBank/DDBJ whole genome shotgun (WGS) entry which is preliminary data.</text>
</comment>
<dbReference type="EMBL" id="VRSW01000002">
    <property type="protein sequence ID" value="TXK04763.1"/>
    <property type="molecule type" value="Genomic_DNA"/>
</dbReference>
<feature type="transmembrane region" description="Helical" evidence="7">
    <location>
        <begin position="144"/>
        <end position="165"/>
    </location>
</feature>
<feature type="domain" description="POTRA" evidence="9">
    <location>
        <begin position="169"/>
        <end position="237"/>
    </location>
</feature>
<dbReference type="GO" id="GO:0051301">
    <property type="term" value="P:cell division"/>
    <property type="evidence" value="ECO:0007669"/>
    <property type="project" value="UniProtKB-KW"/>
</dbReference>
<evidence type="ECO:0000256" key="4">
    <source>
        <dbReference type="ARBA" id="ARBA00022989"/>
    </source>
</evidence>
<proteinExistence type="predicted"/>
<feature type="domain" description="Cell division protein FtsQ/DivIB C-terminal" evidence="8">
    <location>
        <begin position="242"/>
        <end position="342"/>
    </location>
</feature>
<dbReference type="OrthoDB" id="4793367at2"/>
<feature type="region of interest" description="Disordered" evidence="6">
    <location>
        <begin position="89"/>
        <end position="108"/>
    </location>
</feature>
<keyword evidence="5" id="KW-0131">Cell cycle</keyword>
<dbReference type="Pfam" id="PF08478">
    <property type="entry name" value="POTRA_1"/>
    <property type="match status" value="1"/>
</dbReference>
<evidence type="ECO:0000256" key="1">
    <source>
        <dbReference type="ARBA" id="ARBA00022475"/>
    </source>
</evidence>
<dbReference type="PANTHER" id="PTHR37820:SF1">
    <property type="entry name" value="CELL DIVISION PROTEIN FTSQ"/>
    <property type="match status" value="1"/>
</dbReference>
<dbReference type="GO" id="GO:0005886">
    <property type="term" value="C:plasma membrane"/>
    <property type="evidence" value="ECO:0007669"/>
    <property type="project" value="TreeGrafter"/>
</dbReference>
<dbReference type="InterPro" id="IPR050487">
    <property type="entry name" value="FtsQ_DivIB"/>
</dbReference>
<evidence type="ECO:0000259" key="8">
    <source>
        <dbReference type="Pfam" id="PF03799"/>
    </source>
</evidence>
<dbReference type="Gene3D" id="3.10.20.310">
    <property type="entry name" value="membrane protein fhac"/>
    <property type="match status" value="1"/>
</dbReference>
<dbReference type="AlphaFoldDB" id="A0A5C8HQM8"/>
<dbReference type="RefSeq" id="WP_147825898.1">
    <property type="nucleotide sequence ID" value="NZ_BAAARG010000002.1"/>
</dbReference>
<organism evidence="10 11">
    <name type="scientific">Microbacterium mitrae</name>
    <dbReference type="NCBI Taxonomy" id="664640"/>
    <lineage>
        <taxon>Bacteria</taxon>
        <taxon>Bacillati</taxon>
        <taxon>Actinomycetota</taxon>
        <taxon>Actinomycetes</taxon>
        <taxon>Micrococcales</taxon>
        <taxon>Microbacteriaceae</taxon>
        <taxon>Microbacterium</taxon>
    </lineage>
</organism>
<evidence type="ECO:0000256" key="6">
    <source>
        <dbReference type="SAM" id="MobiDB-lite"/>
    </source>
</evidence>
<accession>A0A5C8HQM8</accession>